<dbReference type="EMBL" id="CP019633">
    <property type="protein sequence ID" value="AQQ09764.1"/>
    <property type="molecule type" value="Genomic_DNA"/>
</dbReference>
<feature type="binding site" evidence="3">
    <location>
        <position position="109"/>
    </location>
    <ligand>
        <name>D-ribulose 5-phosphate</name>
        <dbReference type="ChEBI" id="CHEBI:58121"/>
    </ligand>
</feature>
<evidence type="ECO:0000256" key="1">
    <source>
        <dbReference type="ARBA" id="ARBA00008754"/>
    </source>
</evidence>
<feature type="binding site" evidence="3">
    <location>
        <begin position="8"/>
        <end position="9"/>
    </location>
    <ligand>
        <name>D-ribulose 5-phosphate</name>
        <dbReference type="ChEBI" id="CHEBI:58121"/>
    </ligand>
</feature>
<dbReference type="NCBIfam" id="TIGR01120">
    <property type="entry name" value="rpiB"/>
    <property type="match status" value="1"/>
</dbReference>
<dbReference type="OrthoDB" id="1778624at2"/>
<dbReference type="STRING" id="1940790.L21SP3_01576"/>
<dbReference type="SUPFAM" id="SSF89623">
    <property type="entry name" value="Ribose/Galactose isomerase RpiB/AlsB"/>
    <property type="match status" value="1"/>
</dbReference>
<dbReference type="NCBIfam" id="TIGR00689">
    <property type="entry name" value="rpiB_lacA_lacB"/>
    <property type="match status" value="1"/>
</dbReference>
<comment type="similarity">
    <text evidence="1">Belongs to the LacAB/RpiB family.</text>
</comment>
<evidence type="ECO:0000313" key="5">
    <source>
        <dbReference type="Proteomes" id="UP000188273"/>
    </source>
</evidence>
<feature type="binding site" evidence="3">
    <location>
        <position position="136"/>
    </location>
    <ligand>
        <name>D-ribulose 5-phosphate</name>
        <dbReference type="ChEBI" id="CHEBI:58121"/>
    </ligand>
</feature>
<dbReference type="EC" id="5.3.1.-" evidence="4"/>
<dbReference type="KEGG" id="pbu:L21SP3_01576"/>
<feature type="binding site" evidence="3">
    <location>
        <position position="99"/>
    </location>
    <ligand>
        <name>D-ribulose 5-phosphate</name>
        <dbReference type="ChEBI" id="CHEBI:58121"/>
    </ligand>
</feature>
<accession>A0A1Q2HR68</accession>
<dbReference type="PANTHER" id="PTHR30345:SF0">
    <property type="entry name" value="DNA DAMAGE-REPAIR_TOLERATION PROTEIN DRT102"/>
    <property type="match status" value="1"/>
</dbReference>
<feature type="binding site" evidence="3">
    <location>
        <begin position="66"/>
        <end position="70"/>
    </location>
    <ligand>
        <name>D-ribulose 5-phosphate</name>
        <dbReference type="ChEBI" id="CHEBI:58121"/>
    </ligand>
</feature>
<gene>
    <name evidence="4" type="primary">ywlF_2</name>
    <name evidence="4" type="ORF">L21SP3_01576</name>
</gene>
<dbReference type="InterPro" id="IPR003500">
    <property type="entry name" value="RpiB_LacA_LacB"/>
</dbReference>
<reference evidence="5" key="1">
    <citation type="submission" date="2017-02" db="EMBL/GenBank/DDBJ databases">
        <title>Comparative genomics and description of representatives of a novel lineage of planctomycetes thriving in anoxic sediments.</title>
        <authorList>
            <person name="Spring S."/>
            <person name="Bunk B."/>
            <person name="Sproer C."/>
            <person name="Klenk H.-P."/>
        </authorList>
    </citation>
    <scope>NUCLEOTIDE SEQUENCE [LARGE SCALE GENOMIC DNA]</scope>
    <source>
        <strain evidence="5">L21-RPul-D3</strain>
    </source>
</reference>
<dbReference type="PANTHER" id="PTHR30345">
    <property type="entry name" value="RIBOSE-5-PHOSPHATE ISOMERASE B"/>
    <property type="match status" value="1"/>
</dbReference>
<name>A0A1Q2HR68_9BACT</name>
<dbReference type="GO" id="GO:0009052">
    <property type="term" value="P:pentose-phosphate shunt, non-oxidative branch"/>
    <property type="evidence" value="ECO:0007669"/>
    <property type="project" value="TreeGrafter"/>
</dbReference>
<dbReference type="GO" id="GO:0004751">
    <property type="term" value="F:ribose-5-phosphate isomerase activity"/>
    <property type="evidence" value="ECO:0007669"/>
    <property type="project" value="TreeGrafter"/>
</dbReference>
<dbReference type="InterPro" id="IPR004785">
    <property type="entry name" value="RpiB"/>
</dbReference>
<dbReference type="NCBIfam" id="NF004051">
    <property type="entry name" value="PRK05571.1"/>
    <property type="match status" value="1"/>
</dbReference>
<dbReference type="PIRSF" id="PIRSF005384">
    <property type="entry name" value="RpiB_LacA_B"/>
    <property type="match status" value="1"/>
</dbReference>
<proteinExistence type="inferred from homology"/>
<dbReference type="Pfam" id="PF02502">
    <property type="entry name" value="LacAB_rpiB"/>
    <property type="match status" value="1"/>
</dbReference>
<dbReference type="GO" id="GO:0019316">
    <property type="term" value="P:D-allose catabolic process"/>
    <property type="evidence" value="ECO:0007669"/>
    <property type="project" value="TreeGrafter"/>
</dbReference>
<dbReference type="InterPro" id="IPR036569">
    <property type="entry name" value="RpiB_LacA_LacB_sf"/>
</dbReference>
<keyword evidence="2 4" id="KW-0413">Isomerase</keyword>
<keyword evidence="5" id="KW-1185">Reference proteome</keyword>
<evidence type="ECO:0000256" key="2">
    <source>
        <dbReference type="ARBA" id="ARBA00023235"/>
    </source>
</evidence>
<feature type="binding site" evidence="3">
    <location>
        <position position="132"/>
    </location>
    <ligand>
        <name>D-ribulose 5-phosphate</name>
        <dbReference type="ChEBI" id="CHEBI:58121"/>
    </ligand>
</feature>
<evidence type="ECO:0000313" key="4">
    <source>
        <dbReference type="EMBL" id="AQQ09764.1"/>
    </source>
</evidence>
<protein>
    <submittedName>
        <fullName evidence="4">Sugar phosphate isomerase YwlF</fullName>
        <ecNumber evidence="4">5.3.1.-</ecNumber>
    </submittedName>
</protein>
<dbReference type="RefSeq" id="WP_077540349.1">
    <property type="nucleotide sequence ID" value="NZ_CP019633.1"/>
</dbReference>
<dbReference type="Gene3D" id="3.40.1400.10">
    <property type="entry name" value="Sugar-phosphate isomerase, RpiB/LacA/LacB"/>
    <property type="match status" value="1"/>
</dbReference>
<sequence>MKIALASDHAGFKYKEKIKEYLSENGWAVKDFGTYTKQCCSYPDFIIPAARAVSEGICDRGIVLGGSGNGEAIAANKIRAIRCALCWNNRTARLSRMHNNANMLAIGERMISIEAAYEIVDIWLSTEFEGGRHIKRIEALENLGS</sequence>
<dbReference type="AlphaFoldDB" id="A0A1Q2HR68"/>
<dbReference type="Proteomes" id="UP000188273">
    <property type="component" value="Chromosome"/>
</dbReference>
<organism evidence="4 5">
    <name type="scientific">Sedimentisphaera cyanobacteriorum</name>
    <dbReference type="NCBI Taxonomy" id="1940790"/>
    <lineage>
        <taxon>Bacteria</taxon>
        <taxon>Pseudomonadati</taxon>
        <taxon>Planctomycetota</taxon>
        <taxon>Phycisphaerae</taxon>
        <taxon>Sedimentisphaerales</taxon>
        <taxon>Sedimentisphaeraceae</taxon>
        <taxon>Sedimentisphaera</taxon>
    </lineage>
</organism>
<evidence type="ECO:0000256" key="3">
    <source>
        <dbReference type="PIRSR" id="PIRSR005384-2"/>
    </source>
</evidence>